<protein>
    <submittedName>
        <fullName evidence="3">Oxidoreductase</fullName>
    </submittedName>
</protein>
<dbReference type="Pfam" id="PF01408">
    <property type="entry name" value="GFO_IDH_MocA"/>
    <property type="match status" value="1"/>
</dbReference>
<keyword evidence="4" id="KW-1185">Reference proteome</keyword>
<dbReference type="SUPFAM" id="SSF51735">
    <property type="entry name" value="NAD(P)-binding Rossmann-fold domains"/>
    <property type="match status" value="1"/>
</dbReference>
<organism evidence="3 4">
    <name type="scientific">Parenemella sanctibonifatiensis</name>
    <dbReference type="NCBI Taxonomy" id="2016505"/>
    <lineage>
        <taxon>Bacteria</taxon>
        <taxon>Bacillati</taxon>
        <taxon>Actinomycetota</taxon>
        <taxon>Actinomycetes</taxon>
        <taxon>Propionibacteriales</taxon>
        <taxon>Propionibacteriaceae</taxon>
        <taxon>Parenemella</taxon>
    </lineage>
</organism>
<dbReference type="Pfam" id="PF22725">
    <property type="entry name" value="GFO_IDH_MocA_C3"/>
    <property type="match status" value="1"/>
</dbReference>
<dbReference type="InterPro" id="IPR000683">
    <property type="entry name" value="Gfo/Idh/MocA-like_OxRdtase_N"/>
</dbReference>
<dbReference type="SUPFAM" id="SSF55347">
    <property type="entry name" value="Glyceraldehyde-3-phosphate dehydrogenase-like, C-terminal domain"/>
    <property type="match status" value="1"/>
</dbReference>
<evidence type="ECO:0000313" key="4">
    <source>
        <dbReference type="Proteomes" id="UP000216300"/>
    </source>
</evidence>
<dbReference type="Gene3D" id="3.30.360.10">
    <property type="entry name" value="Dihydrodipicolinate Reductase, domain 2"/>
    <property type="match status" value="1"/>
</dbReference>
<dbReference type="GO" id="GO:0000166">
    <property type="term" value="F:nucleotide binding"/>
    <property type="evidence" value="ECO:0007669"/>
    <property type="project" value="InterPro"/>
</dbReference>
<sequence>MTIRTVIAGTAHGHVTYALDELDARDDAELVGVAEADPELLAPYRDRIGDVPVADDLGALLEQVGGADVVVIAGVYTRRTDEAIRALEAGAHVLADKPISTNLAEFTRLKEAAEKSGKHVSLMFEKRAYATTRALKEIVDSGELGELVQFDTSGPHKLRRENRPDWFMSPEGYGSITADLPIHDVDMVLWLTGATEGVVSAVAGQVRQADPGFQDHTNVLLRAGAATASLEANWLSPEAAQIHGHYRMRVVGELGSADVDWAYSTLHVATHDSDWREVELPGDPPRQAKYFFDALAAGTEPEIGTAASLLATEVTLLAADSAEHDGETRRWQAN</sequence>
<dbReference type="OrthoDB" id="256869at2"/>
<dbReference type="EMBL" id="NMVJ01000006">
    <property type="protein sequence ID" value="OYN91151.1"/>
    <property type="molecule type" value="Genomic_DNA"/>
</dbReference>
<feature type="domain" description="Gfo/Idh/MocA-like oxidoreductase N-terminal" evidence="1">
    <location>
        <begin position="3"/>
        <end position="122"/>
    </location>
</feature>
<dbReference type="InterPro" id="IPR051450">
    <property type="entry name" value="Gfo/Idh/MocA_Oxidoreductases"/>
</dbReference>
<name>A0A255EJJ9_9ACTN</name>
<dbReference type="InterPro" id="IPR036291">
    <property type="entry name" value="NAD(P)-bd_dom_sf"/>
</dbReference>
<dbReference type="PANTHER" id="PTHR43377:SF2">
    <property type="entry name" value="BINDING ROSSMANN FOLD OXIDOREDUCTASE, PUTATIVE (AFU_ORTHOLOGUE AFUA_4G00560)-RELATED"/>
    <property type="match status" value="1"/>
</dbReference>
<proteinExistence type="predicted"/>
<evidence type="ECO:0000259" key="2">
    <source>
        <dbReference type="Pfam" id="PF22725"/>
    </source>
</evidence>
<accession>A0A255EJJ9</accession>
<dbReference type="Gene3D" id="3.40.50.720">
    <property type="entry name" value="NAD(P)-binding Rossmann-like Domain"/>
    <property type="match status" value="1"/>
</dbReference>
<dbReference type="AlphaFoldDB" id="A0A255EJJ9"/>
<gene>
    <name evidence="3" type="ORF">CGZ91_06740</name>
</gene>
<dbReference type="RefSeq" id="WP_094453635.1">
    <property type="nucleotide sequence ID" value="NZ_NMVJ01000006.1"/>
</dbReference>
<comment type="caution">
    <text evidence="3">The sequence shown here is derived from an EMBL/GenBank/DDBJ whole genome shotgun (WGS) entry which is preliminary data.</text>
</comment>
<dbReference type="PANTHER" id="PTHR43377">
    <property type="entry name" value="BILIVERDIN REDUCTASE A"/>
    <property type="match status" value="1"/>
</dbReference>
<feature type="domain" description="GFO/IDH/MocA-like oxidoreductase" evidence="2">
    <location>
        <begin position="133"/>
        <end position="257"/>
    </location>
</feature>
<dbReference type="InterPro" id="IPR055170">
    <property type="entry name" value="GFO_IDH_MocA-like_dom"/>
</dbReference>
<reference evidence="3 4" key="1">
    <citation type="submission" date="2017-07" db="EMBL/GenBank/DDBJ databases">
        <title>Draft whole genome sequences of clinical Proprionibacteriaceae strains.</title>
        <authorList>
            <person name="Bernier A.-M."/>
            <person name="Bernard K."/>
            <person name="Domingo M.-C."/>
        </authorList>
    </citation>
    <scope>NUCLEOTIDE SEQUENCE [LARGE SCALE GENOMIC DNA]</scope>
    <source>
        <strain evidence="3 4">NML 150081</strain>
    </source>
</reference>
<evidence type="ECO:0000259" key="1">
    <source>
        <dbReference type="Pfam" id="PF01408"/>
    </source>
</evidence>
<evidence type="ECO:0000313" key="3">
    <source>
        <dbReference type="EMBL" id="OYN91151.1"/>
    </source>
</evidence>
<dbReference type="Proteomes" id="UP000216300">
    <property type="component" value="Unassembled WGS sequence"/>
</dbReference>